<dbReference type="EMBL" id="HBGH01005032">
    <property type="protein sequence ID" value="CAD9230695.1"/>
    <property type="molecule type" value="Transcribed_RNA"/>
</dbReference>
<sequence length="420" mass="47229">MNGILGRVKEPEERKHEIAERLMQSAAAMEEFLPSRLLQSDSKKRRTKKKENKVDKKLQKKLRKKRDNDEHSDHTVEDGELVEEEMGTDFDAVRLRVAQLRESETERNAGVFGDEEDEDKELRRAQATARRLSTKSLRKNSSKPELVVLPPKKQEEQILETKEGLHFDDVTEFIHKIEVKNEETFEDVKGLREAGQEDWVDPEFGVGKSEELQQESAGLGAPSSEAIWDDEDASVPAGGLASALSYFRRVGDLNGSKDLAGRAKDERPTHSKTDGSSFKLEYTDEFGRELTPKEAFRQLCYGFHGKGPSKAKQEKKLRQHLDELRQRTRNSGDDTPLASARALREETKRSRSAFVVVSGASSLTAPSAPKLEKPVQVPVKTKSSAANWNGDVVRETTAILHRPSDEKVTLSFGGPSRLKR</sequence>
<dbReference type="GO" id="GO:0045292">
    <property type="term" value="P:mRNA cis splicing, via spliceosome"/>
    <property type="evidence" value="ECO:0007669"/>
    <property type="project" value="TreeGrafter"/>
</dbReference>
<gene>
    <name evidence="5" type="ORF">CCAE0312_LOCUS2748</name>
</gene>
<dbReference type="PANTHER" id="PTHR14152">
    <property type="entry name" value="SQUAMOUS CELL CARCINOMA ANTIGEN RECOGNISED BY CYTOTOXIC T LYMPHOCYTES"/>
    <property type="match status" value="1"/>
</dbReference>
<organism evidence="5">
    <name type="scientific">Compsopogon caeruleus</name>
    <dbReference type="NCBI Taxonomy" id="31354"/>
    <lineage>
        <taxon>Eukaryota</taxon>
        <taxon>Rhodophyta</taxon>
        <taxon>Compsopogonophyceae</taxon>
        <taxon>Compsopogonales</taxon>
        <taxon>Compsopogonaceae</taxon>
        <taxon>Compsopogon</taxon>
    </lineage>
</organism>
<feature type="region of interest" description="Disordered" evidence="4">
    <location>
        <begin position="363"/>
        <end position="383"/>
    </location>
</feature>
<evidence type="ECO:0000256" key="3">
    <source>
        <dbReference type="ARBA" id="ARBA00023242"/>
    </source>
</evidence>
<dbReference type="GO" id="GO:0046540">
    <property type="term" value="C:U4/U6 x U5 tri-snRNP complex"/>
    <property type="evidence" value="ECO:0007669"/>
    <property type="project" value="TreeGrafter"/>
</dbReference>
<reference evidence="5" key="1">
    <citation type="submission" date="2021-01" db="EMBL/GenBank/DDBJ databases">
        <authorList>
            <person name="Corre E."/>
            <person name="Pelletier E."/>
            <person name="Niang G."/>
            <person name="Scheremetjew M."/>
            <person name="Finn R."/>
            <person name="Kale V."/>
            <person name="Holt S."/>
            <person name="Cochrane G."/>
            <person name="Meng A."/>
            <person name="Brown T."/>
            <person name="Cohen L."/>
        </authorList>
    </citation>
    <scope>NUCLEOTIDE SEQUENCE</scope>
    <source>
        <strain evidence="5">SAG 36.94</strain>
    </source>
</reference>
<accession>A0A7S1TAE9</accession>
<feature type="compositionally biased region" description="Basic and acidic residues" evidence="4">
    <location>
        <begin position="259"/>
        <end position="273"/>
    </location>
</feature>
<evidence type="ECO:0000256" key="4">
    <source>
        <dbReference type="SAM" id="MobiDB-lite"/>
    </source>
</evidence>
<dbReference type="AlphaFoldDB" id="A0A7S1TAE9"/>
<feature type="compositionally biased region" description="Basic and acidic residues" evidence="4">
    <location>
        <begin position="311"/>
        <end position="332"/>
    </location>
</feature>
<dbReference type="Pfam" id="PF03343">
    <property type="entry name" value="SART-1"/>
    <property type="match status" value="1"/>
</dbReference>
<feature type="region of interest" description="Disordered" evidence="4">
    <location>
        <begin position="102"/>
        <end position="146"/>
    </location>
</feature>
<feature type="compositionally biased region" description="Basic residues" evidence="4">
    <location>
        <begin position="132"/>
        <end position="141"/>
    </location>
</feature>
<dbReference type="GO" id="GO:0000481">
    <property type="term" value="P:maturation of 5S rRNA"/>
    <property type="evidence" value="ECO:0007669"/>
    <property type="project" value="TreeGrafter"/>
</dbReference>
<feature type="region of interest" description="Disordered" evidence="4">
    <location>
        <begin position="254"/>
        <end position="280"/>
    </location>
</feature>
<evidence type="ECO:0000256" key="1">
    <source>
        <dbReference type="ARBA" id="ARBA00004123"/>
    </source>
</evidence>
<feature type="compositionally biased region" description="Basic and acidic residues" evidence="4">
    <location>
        <begin position="66"/>
        <end position="77"/>
    </location>
</feature>
<comment type="subcellular location">
    <subcellularLocation>
        <location evidence="1">Nucleus</location>
    </subcellularLocation>
</comment>
<dbReference type="InterPro" id="IPR005011">
    <property type="entry name" value="SNU66/SART1"/>
</dbReference>
<comment type="similarity">
    <text evidence="2">Belongs to the SNU66/SART1 family.</text>
</comment>
<protein>
    <recommendedName>
        <fullName evidence="6">SART-1 family protein</fullName>
    </recommendedName>
</protein>
<dbReference type="PANTHER" id="PTHR14152:SF5">
    <property type="entry name" value="U4_U6.U5 TRI-SNRNP-ASSOCIATED PROTEIN 1"/>
    <property type="match status" value="1"/>
</dbReference>
<keyword evidence="3" id="KW-0539">Nucleus</keyword>
<evidence type="ECO:0000256" key="2">
    <source>
        <dbReference type="ARBA" id="ARBA00006076"/>
    </source>
</evidence>
<proteinExistence type="inferred from homology"/>
<evidence type="ECO:0000313" key="5">
    <source>
        <dbReference type="EMBL" id="CAD9230695.1"/>
    </source>
</evidence>
<feature type="region of interest" description="Disordered" evidence="4">
    <location>
        <begin position="33"/>
        <end position="84"/>
    </location>
</feature>
<feature type="region of interest" description="Disordered" evidence="4">
    <location>
        <begin position="304"/>
        <end position="351"/>
    </location>
</feature>
<evidence type="ECO:0008006" key="6">
    <source>
        <dbReference type="Google" id="ProtNLM"/>
    </source>
</evidence>
<name>A0A7S1TAE9_9RHOD</name>